<dbReference type="EMBL" id="JAGKQM010000015">
    <property type="protein sequence ID" value="KAH0877364.1"/>
    <property type="molecule type" value="Genomic_DNA"/>
</dbReference>
<protein>
    <submittedName>
        <fullName evidence="1">Uncharacterized protein</fullName>
    </submittedName>
</protein>
<sequence>MVSHRNLLPHLRSFDKGNEKHILVKAPNPRRNNDSDSVTMPTSFMTGLIVGKRFYKKVMTREADDGNGWAMLRDKGILVSKSLSLLCRLRDSCLHYGDGGDEEDAKLEDFSGGEASALFVNSGGTRAIVELLGAFLETLIKETGCQVSSMKLLYMHLSDRKPVEKQDDIIVMVVPNYKMLEYVEKIAKGLADDP</sequence>
<dbReference type="PANTHER" id="PTHR35509:SF1">
    <property type="entry name" value="DOMAIN PROTEIN, PUTATIVE (DUF1995)-RELATED"/>
    <property type="match status" value="1"/>
</dbReference>
<feature type="non-terminal residue" evidence="1">
    <location>
        <position position="194"/>
    </location>
</feature>
<gene>
    <name evidence="1" type="ORF">HID58_064758</name>
</gene>
<comment type="caution">
    <text evidence="1">The sequence shown here is derived from an EMBL/GenBank/DDBJ whole genome shotgun (WGS) entry which is preliminary data.</text>
</comment>
<dbReference type="PANTHER" id="PTHR35509">
    <property type="entry name" value="DOMAIN PROTEIN, PUTATIVE (DUF1995)-RELATED"/>
    <property type="match status" value="1"/>
</dbReference>
<proteinExistence type="predicted"/>
<reference evidence="1 2" key="1">
    <citation type="submission" date="2021-05" db="EMBL/GenBank/DDBJ databases">
        <title>Genome Assembly of Synthetic Allotetraploid Brassica napus Reveals Homoeologous Exchanges between Subgenomes.</title>
        <authorList>
            <person name="Davis J.T."/>
        </authorList>
    </citation>
    <scope>NUCLEOTIDE SEQUENCE [LARGE SCALE GENOMIC DNA]</scope>
    <source>
        <strain evidence="2">cv. Da-Ae</strain>
        <tissue evidence="1">Seedling</tissue>
    </source>
</reference>
<evidence type="ECO:0000313" key="1">
    <source>
        <dbReference type="EMBL" id="KAH0877364.1"/>
    </source>
</evidence>
<name>A0ABQ7ZAX8_BRANA</name>
<evidence type="ECO:0000313" key="2">
    <source>
        <dbReference type="Proteomes" id="UP000824890"/>
    </source>
</evidence>
<organism evidence="1 2">
    <name type="scientific">Brassica napus</name>
    <name type="common">Rape</name>
    <dbReference type="NCBI Taxonomy" id="3708"/>
    <lineage>
        <taxon>Eukaryota</taxon>
        <taxon>Viridiplantae</taxon>
        <taxon>Streptophyta</taxon>
        <taxon>Embryophyta</taxon>
        <taxon>Tracheophyta</taxon>
        <taxon>Spermatophyta</taxon>
        <taxon>Magnoliopsida</taxon>
        <taxon>eudicotyledons</taxon>
        <taxon>Gunneridae</taxon>
        <taxon>Pentapetalae</taxon>
        <taxon>rosids</taxon>
        <taxon>malvids</taxon>
        <taxon>Brassicales</taxon>
        <taxon>Brassicaceae</taxon>
        <taxon>Brassiceae</taxon>
        <taxon>Brassica</taxon>
    </lineage>
</organism>
<accession>A0ABQ7ZAX8</accession>
<dbReference type="Proteomes" id="UP000824890">
    <property type="component" value="Unassembled WGS sequence"/>
</dbReference>
<dbReference type="InterPro" id="IPR053021">
    <property type="entry name" value="Chloroplast_ADK"/>
</dbReference>
<keyword evidence="2" id="KW-1185">Reference proteome</keyword>